<gene>
    <name evidence="1" type="ORF">M9H77_23766</name>
</gene>
<reference evidence="2" key="1">
    <citation type="journal article" date="2023" name="Nat. Plants">
        <title>Single-cell RNA sequencing provides a high-resolution roadmap for understanding the multicellular compartmentation of specialized metabolism.</title>
        <authorList>
            <person name="Sun S."/>
            <person name="Shen X."/>
            <person name="Li Y."/>
            <person name="Li Y."/>
            <person name="Wang S."/>
            <person name="Li R."/>
            <person name="Zhang H."/>
            <person name="Shen G."/>
            <person name="Guo B."/>
            <person name="Wei J."/>
            <person name="Xu J."/>
            <person name="St-Pierre B."/>
            <person name="Chen S."/>
            <person name="Sun C."/>
        </authorList>
    </citation>
    <scope>NUCLEOTIDE SEQUENCE [LARGE SCALE GENOMIC DNA]</scope>
</reference>
<evidence type="ECO:0000313" key="2">
    <source>
        <dbReference type="Proteomes" id="UP001060085"/>
    </source>
</evidence>
<protein>
    <submittedName>
        <fullName evidence="1">Uncharacterized protein</fullName>
    </submittedName>
</protein>
<accession>A0ACC0AX13</accession>
<sequence length="158" mass="17340">MELSSTCESSNLDVMTCSLVATSSSYLFTSERDSKYAFLVISQVADLDAPKLRALSNKVISNFSKGAVASTFTFFISSKIISYSTSMEDIDSIEVCERLVSVPMMISMRISVARLGASGHHSWIGCFGQRISLRNCQSQKALKHLAIFFSMKPCHPSS</sequence>
<proteinExistence type="predicted"/>
<dbReference type="Proteomes" id="UP001060085">
    <property type="component" value="Linkage Group LG05"/>
</dbReference>
<keyword evidence="2" id="KW-1185">Reference proteome</keyword>
<dbReference type="EMBL" id="CM044705">
    <property type="protein sequence ID" value="KAI5664443.1"/>
    <property type="molecule type" value="Genomic_DNA"/>
</dbReference>
<evidence type="ECO:0000313" key="1">
    <source>
        <dbReference type="EMBL" id="KAI5664443.1"/>
    </source>
</evidence>
<comment type="caution">
    <text evidence="1">The sequence shown here is derived from an EMBL/GenBank/DDBJ whole genome shotgun (WGS) entry which is preliminary data.</text>
</comment>
<name>A0ACC0AX13_CATRO</name>
<organism evidence="1 2">
    <name type="scientific">Catharanthus roseus</name>
    <name type="common">Madagascar periwinkle</name>
    <name type="synonym">Vinca rosea</name>
    <dbReference type="NCBI Taxonomy" id="4058"/>
    <lineage>
        <taxon>Eukaryota</taxon>
        <taxon>Viridiplantae</taxon>
        <taxon>Streptophyta</taxon>
        <taxon>Embryophyta</taxon>
        <taxon>Tracheophyta</taxon>
        <taxon>Spermatophyta</taxon>
        <taxon>Magnoliopsida</taxon>
        <taxon>eudicotyledons</taxon>
        <taxon>Gunneridae</taxon>
        <taxon>Pentapetalae</taxon>
        <taxon>asterids</taxon>
        <taxon>lamiids</taxon>
        <taxon>Gentianales</taxon>
        <taxon>Apocynaceae</taxon>
        <taxon>Rauvolfioideae</taxon>
        <taxon>Vinceae</taxon>
        <taxon>Catharanthinae</taxon>
        <taxon>Catharanthus</taxon>
    </lineage>
</organism>